<feature type="region of interest" description="Disordered" evidence="1">
    <location>
        <begin position="140"/>
        <end position="175"/>
    </location>
</feature>
<comment type="caution">
    <text evidence="2">The sequence shown here is derived from an EMBL/GenBank/DDBJ whole genome shotgun (WGS) entry which is preliminary data.</text>
</comment>
<evidence type="ECO:0000256" key="1">
    <source>
        <dbReference type="SAM" id="MobiDB-lite"/>
    </source>
</evidence>
<name>A0AAJ0BZV0_9PEZI</name>
<dbReference type="Proteomes" id="UP001244011">
    <property type="component" value="Unassembled WGS sequence"/>
</dbReference>
<dbReference type="AlphaFoldDB" id="A0AAJ0BZV0"/>
<organism evidence="2 3">
    <name type="scientific">Phialemonium atrogriseum</name>
    <dbReference type="NCBI Taxonomy" id="1093897"/>
    <lineage>
        <taxon>Eukaryota</taxon>
        <taxon>Fungi</taxon>
        <taxon>Dikarya</taxon>
        <taxon>Ascomycota</taxon>
        <taxon>Pezizomycotina</taxon>
        <taxon>Sordariomycetes</taxon>
        <taxon>Sordariomycetidae</taxon>
        <taxon>Cephalothecales</taxon>
        <taxon>Cephalothecaceae</taxon>
        <taxon>Phialemonium</taxon>
    </lineage>
</organism>
<protein>
    <submittedName>
        <fullName evidence="2">Uncharacterized protein</fullName>
    </submittedName>
</protein>
<evidence type="ECO:0000313" key="3">
    <source>
        <dbReference type="Proteomes" id="UP001244011"/>
    </source>
</evidence>
<feature type="compositionally biased region" description="Polar residues" evidence="1">
    <location>
        <begin position="152"/>
        <end position="161"/>
    </location>
</feature>
<evidence type="ECO:0000313" key="2">
    <source>
        <dbReference type="EMBL" id="KAK1766159.1"/>
    </source>
</evidence>
<dbReference type="GeneID" id="85309310"/>
<sequence length="175" mass="19055">MALFGPVVHSLFLVTAWTAAIRGIVTTTIVTTITIVSVEGTATIITTAPSNDQNHVAYPKLLSKLSHIATPGTLHRHRPPQFPALEGWKERRSGALPGWLPGRRREVAGAVAHMGRAVIGPRLLGSLSTRPRVTVMGMCTSRRGPVMDPPSLYQQQRQYSTHGPREHDGPGLQQY</sequence>
<reference evidence="2" key="1">
    <citation type="submission" date="2023-06" db="EMBL/GenBank/DDBJ databases">
        <title>Genome-scale phylogeny and comparative genomics of the fungal order Sordariales.</title>
        <authorList>
            <consortium name="Lawrence Berkeley National Laboratory"/>
            <person name="Hensen N."/>
            <person name="Bonometti L."/>
            <person name="Westerberg I."/>
            <person name="Brannstrom I.O."/>
            <person name="Guillou S."/>
            <person name="Cros-Aarteil S."/>
            <person name="Calhoun S."/>
            <person name="Haridas S."/>
            <person name="Kuo A."/>
            <person name="Mondo S."/>
            <person name="Pangilinan J."/>
            <person name="Riley R."/>
            <person name="Labutti K."/>
            <person name="Andreopoulos B."/>
            <person name="Lipzen A."/>
            <person name="Chen C."/>
            <person name="Yanf M."/>
            <person name="Daum C."/>
            <person name="Ng V."/>
            <person name="Clum A."/>
            <person name="Steindorff A."/>
            <person name="Ohm R."/>
            <person name="Martin F."/>
            <person name="Silar P."/>
            <person name="Natvig D."/>
            <person name="Lalanne C."/>
            <person name="Gautier V."/>
            <person name="Ament-Velasquez S.L."/>
            <person name="Kruys A."/>
            <person name="Hutchinson M.I."/>
            <person name="Powell A.J."/>
            <person name="Barry K."/>
            <person name="Miller A.N."/>
            <person name="Grigoriev I.V."/>
            <person name="Debuchy R."/>
            <person name="Gladieux P."/>
            <person name="Thoren M.H."/>
            <person name="Johannesson H."/>
        </authorList>
    </citation>
    <scope>NUCLEOTIDE SEQUENCE</scope>
    <source>
        <strain evidence="2">8032-3</strain>
    </source>
</reference>
<keyword evidence="3" id="KW-1185">Reference proteome</keyword>
<gene>
    <name evidence="2" type="ORF">QBC33DRAFT_516066</name>
</gene>
<dbReference type="EMBL" id="MU839012">
    <property type="protein sequence ID" value="KAK1766159.1"/>
    <property type="molecule type" value="Genomic_DNA"/>
</dbReference>
<accession>A0AAJ0BZV0</accession>
<proteinExistence type="predicted"/>
<dbReference type="RefSeq" id="XP_060282372.1">
    <property type="nucleotide sequence ID" value="XM_060426123.1"/>
</dbReference>